<feature type="non-terminal residue" evidence="2">
    <location>
        <position position="1"/>
    </location>
</feature>
<dbReference type="SUPFAM" id="SSF55729">
    <property type="entry name" value="Acyl-CoA N-acyltransferases (Nat)"/>
    <property type="match status" value="1"/>
</dbReference>
<comment type="caution">
    <text evidence="2">The sequence shown here is derived from an EMBL/GenBank/DDBJ whole genome shotgun (WGS) entry which is preliminary data.</text>
</comment>
<proteinExistence type="predicted"/>
<name>A0A0P9DBN1_9CHLR</name>
<evidence type="ECO:0000313" key="2">
    <source>
        <dbReference type="EMBL" id="KPV49935.1"/>
    </source>
</evidence>
<dbReference type="AlphaFoldDB" id="A0A0P9DBN1"/>
<feature type="domain" description="N-acetyltransferase" evidence="1">
    <location>
        <begin position="109"/>
        <end position="252"/>
    </location>
</feature>
<dbReference type="GO" id="GO:0016747">
    <property type="term" value="F:acyltransferase activity, transferring groups other than amino-acyl groups"/>
    <property type="evidence" value="ECO:0007669"/>
    <property type="project" value="InterPro"/>
</dbReference>
<evidence type="ECO:0000313" key="3">
    <source>
        <dbReference type="Proteomes" id="UP000050509"/>
    </source>
</evidence>
<dbReference type="Gene3D" id="3.40.630.30">
    <property type="match status" value="1"/>
</dbReference>
<evidence type="ECO:0000259" key="1">
    <source>
        <dbReference type="PROSITE" id="PS51186"/>
    </source>
</evidence>
<organism evidence="2 3">
    <name type="scientific">Kouleothrix aurantiaca</name>
    <dbReference type="NCBI Taxonomy" id="186479"/>
    <lineage>
        <taxon>Bacteria</taxon>
        <taxon>Bacillati</taxon>
        <taxon>Chloroflexota</taxon>
        <taxon>Chloroflexia</taxon>
        <taxon>Chloroflexales</taxon>
        <taxon>Roseiflexineae</taxon>
        <taxon>Roseiflexaceae</taxon>
        <taxon>Kouleothrix</taxon>
    </lineage>
</organism>
<dbReference type="PROSITE" id="PS51186">
    <property type="entry name" value="GNAT"/>
    <property type="match status" value="1"/>
</dbReference>
<reference evidence="2 3" key="1">
    <citation type="submission" date="2015-09" db="EMBL/GenBank/DDBJ databases">
        <title>Draft genome sequence of Kouleothrix aurantiaca JCM 19913.</title>
        <authorList>
            <person name="Hemp J."/>
        </authorList>
    </citation>
    <scope>NUCLEOTIDE SEQUENCE [LARGE SCALE GENOMIC DNA]</scope>
    <source>
        <strain evidence="2 3">COM-B</strain>
    </source>
</reference>
<gene>
    <name evidence="2" type="ORF">SE17_29835</name>
</gene>
<keyword evidence="3" id="KW-1185">Reference proteome</keyword>
<sequence length="252" mass="27135">GLSARLAVHPPEQPPYLATIDSESPLLAAVLTPPFFLTLAGQASTIALDMLIHNLHENGWSPPGVVGEVTLSEAFARRWSEATGEPFGVFMSQRIYQLRAVQLPVGIPGALRIATLGDAPLVADWLHAFSAEALSPITLKGARAMAQQRIANGEIFLWDDGAPVSMAGSARPSRRGICINAVYTPPAQRKRGYARACVAALSQLLLGRGYEFCMLYTDLNNPTSNAIYQAIGYEPVTDSAMYRFGTELHGRA</sequence>
<protein>
    <recommendedName>
        <fullName evidence="1">N-acetyltransferase domain-containing protein</fullName>
    </recommendedName>
</protein>
<dbReference type="Pfam" id="PF00583">
    <property type="entry name" value="Acetyltransf_1"/>
    <property type="match status" value="1"/>
</dbReference>
<dbReference type="InterPro" id="IPR016181">
    <property type="entry name" value="Acyl_CoA_acyltransferase"/>
</dbReference>
<dbReference type="EMBL" id="LJCR01001668">
    <property type="protein sequence ID" value="KPV49935.1"/>
    <property type="molecule type" value="Genomic_DNA"/>
</dbReference>
<dbReference type="Proteomes" id="UP000050509">
    <property type="component" value="Unassembled WGS sequence"/>
</dbReference>
<accession>A0A0P9DBN1</accession>
<dbReference type="InterPro" id="IPR000182">
    <property type="entry name" value="GNAT_dom"/>
</dbReference>